<protein>
    <submittedName>
        <fullName>KDNA-binding protein</fullName>
    </submittedName>
</protein>
<sequence length="15" mass="1322">DAASATMPAAAAACT</sequence>
<keyword id="KW-0903">Direct protein sequencing</keyword>
<proteinExistence type="evidence at protein level"/>
<organism>
    <name type="scientific">Crithidia fasciculata</name>
    <dbReference type="NCBI Taxonomy" id="5656"/>
    <lineage>
        <taxon>Eukaryota</taxon>
        <taxon>Discoba</taxon>
        <taxon>Euglenozoa</taxon>
        <taxon>Kinetoplastea</taxon>
        <taxon>Metakinetoplastina</taxon>
        <taxon>Trypanosomatida</taxon>
        <taxon>Trypanosomatidae</taxon>
        <taxon>Leishmaniinae</taxon>
        <taxon>Crithidia</taxon>
    </lineage>
</organism>
<reference key="1">
    <citation type="journal article" date="1993" name="Exp. Cell Res.">
        <title>Identification of DNA-binding proteins in the parasitic protozoan Crithidia fasciculata and evidence for their association with the mitochondrial genome.</title>
        <authorList>
            <person name="Tittawella I."/>
        </authorList>
    </citation>
    <scope>PROTEIN SEQUENCE</scope>
</reference>
<accession>Q9TWU3</accession>
<name>Q9TWU3_CRIFA</name>
<dbReference type="PIR" id="B49177">
    <property type="entry name" value="B49177"/>
</dbReference>